<dbReference type="InterPro" id="IPR029058">
    <property type="entry name" value="AB_hydrolase_fold"/>
</dbReference>
<dbReference type="EMBL" id="LR593887">
    <property type="protein sequence ID" value="VTR97615.1"/>
    <property type="molecule type" value="Genomic_DNA"/>
</dbReference>
<gene>
    <name evidence="3" type="ORF">GMBLW1_28650</name>
</gene>
<dbReference type="Proteomes" id="UP000464378">
    <property type="component" value="Chromosome"/>
</dbReference>
<organism evidence="3">
    <name type="scientific">Tuwongella immobilis</name>
    <dbReference type="NCBI Taxonomy" id="692036"/>
    <lineage>
        <taxon>Bacteria</taxon>
        <taxon>Pseudomonadati</taxon>
        <taxon>Planctomycetota</taxon>
        <taxon>Planctomycetia</taxon>
        <taxon>Gemmatales</taxon>
        <taxon>Gemmataceae</taxon>
        <taxon>Tuwongella</taxon>
    </lineage>
</organism>
<dbReference type="PANTHER" id="PTHR12277">
    <property type="entry name" value="ALPHA/BETA HYDROLASE DOMAIN-CONTAINING PROTEIN"/>
    <property type="match status" value="1"/>
</dbReference>
<reference evidence="3" key="1">
    <citation type="submission" date="2019-04" db="EMBL/GenBank/DDBJ databases">
        <authorList>
            <consortium name="Science for Life Laboratories"/>
        </authorList>
    </citation>
    <scope>NUCLEOTIDE SEQUENCE</scope>
    <source>
        <strain evidence="3">MBLW1</strain>
    </source>
</reference>
<keyword evidence="1" id="KW-1133">Transmembrane helix</keyword>
<protein>
    <recommendedName>
        <fullName evidence="2">AB hydrolase-1 domain-containing protein</fullName>
    </recommendedName>
</protein>
<keyword evidence="1" id="KW-0472">Membrane</keyword>
<keyword evidence="1" id="KW-0812">Transmembrane</keyword>
<evidence type="ECO:0000313" key="3">
    <source>
        <dbReference type="EMBL" id="VIP01095.1"/>
    </source>
</evidence>
<dbReference type="EMBL" id="LR586016">
    <property type="protein sequence ID" value="VIP01095.1"/>
    <property type="molecule type" value="Genomic_DNA"/>
</dbReference>
<name>A0A6C2YJ32_9BACT</name>
<sequence>MTQSRWKKRMLIFIGLFVLGYLGIVIMLLSLENRLVFVVTPASEAWEPKPSEQLQDVWIAMPDGGQIHAWWNPPPAGKRETLLICHGNSGNVSFRGQTMLRFGQELQRGVLLFDYPGYGQSPGEPNEANCYDSATAAFDWLVTQQGIPAEAVTLYGESLGGGVAVEVATRRAHHALVLMKTFTNLPDAAKARYPFVPTHWLMRNRFDSLAKIPTLHQPVLVVGATDDRIVPFRLSERLFAAANEPKQLIPLPGDDHNDPLPPDFLPKLRAFLDAIPAPNAP</sequence>
<feature type="domain" description="AB hydrolase-1" evidence="2">
    <location>
        <begin position="81"/>
        <end position="184"/>
    </location>
</feature>
<dbReference type="FunCoup" id="A0A6C2YJ32">
    <property type="interactions" value="346"/>
</dbReference>
<evidence type="ECO:0000313" key="4">
    <source>
        <dbReference type="Proteomes" id="UP000464378"/>
    </source>
</evidence>
<dbReference type="Pfam" id="PF00561">
    <property type="entry name" value="Abhydrolase_1"/>
    <property type="match status" value="1"/>
</dbReference>
<dbReference type="KEGG" id="tim:GMBLW1_28650"/>
<proteinExistence type="predicted"/>
<dbReference type="InterPro" id="IPR000073">
    <property type="entry name" value="AB_hydrolase_1"/>
</dbReference>
<dbReference type="SUPFAM" id="SSF53474">
    <property type="entry name" value="alpha/beta-Hydrolases"/>
    <property type="match status" value="1"/>
</dbReference>
<dbReference type="RefSeq" id="WP_162656338.1">
    <property type="nucleotide sequence ID" value="NZ_LR593887.1"/>
</dbReference>
<dbReference type="GO" id="GO:0016787">
    <property type="term" value="F:hydrolase activity"/>
    <property type="evidence" value="ECO:0007669"/>
    <property type="project" value="UniProtKB-KW"/>
</dbReference>
<keyword evidence="3" id="KW-0378">Hydrolase</keyword>
<accession>A0A6C2YJ32</accession>
<keyword evidence="4" id="KW-1185">Reference proteome</keyword>
<dbReference type="AlphaFoldDB" id="A0A6C2YJ32"/>
<dbReference type="InParanoid" id="A0A6C2YJ32"/>
<evidence type="ECO:0000259" key="2">
    <source>
        <dbReference type="Pfam" id="PF00561"/>
    </source>
</evidence>
<evidence type="ECO:0000256" key="1">
    <source>
        <dbReference type="SAM" id="Phobius"/>
    </source>
</evidence>
<feature type="transmembrane region" description="Helical" evidence="1">
    <location>
        <begin position="12"/>
        <end position="31"/>
    </location>
</feature>
<dbReference type="PANTHER" id="PTHR12277:SF81">
    <property type="entry name" value="PROTEIN ABHD13"/>
    <property type="match status" value="1"/>
</dbReference>
<dbReference type="Gene3D" id="3.40.50.1820">
    <property type="entry name" value="alpha/beta hydrolase"/>
    <property type="match status" value="1"/>
</dbReference>